<dbReference type="GO" id="GO:0009055">
    <property type="term" value="F:electron transfer activity"/>
    <property type="evidence" value="ECO:0007669"/>
    <property type="project" value="InterPro"/>
</dbReference>
<name>A0AAU2UXD5_9ACTN</name>
<dbReference type="GO" id="GO:0006783">
    <property type="term" value="P:heme biosynthetic process"/>
    <property type="evidence" value="ECO:0007669"/>
    <property type="project" value="TreeGrafter"/>
</dbReference>
<dbReference type="Gene3D" id="3.40.50.360">
    <property type="match status" value="1"/>
</dbReference>
<dbReference type="GO" id="GO:0070819">
    <property type="term" value="F:menaquinone-dependent protoporphyrinogen oxidase activity"/>
    <property type="evidence" value="ECO:0007669"/>
    <property type="project" value="TreeGrafter"/>
</dbReference>
<protein>
    <submittedName>
        <fullName evidence="2">Flavodoxin domain-containing protein</fullName>
    </submittedName>
</protein>
<reference evidence="2" key="1">
    <citation type="submission" date="2022-10" db="EMBL/GenBank/DDBJ databases">
        <title>The complete genomes of actinobacterial strains from the NBC collection.</title>
        <authorList>
            <person name="Joergensen T.S."/>
            <person name="Alvarez Arevalo M."/>
            <person name="Sterndorff E.B."/>
            <person name="Faurdal D."/>
            <person name="Vuksanovic O."/>
            <person name="Mourched A.-S."/>
            <person name="Charusanti P."/>
            <person name="Shaw S."/>
            <person name="Blin K."/>
            <person name="Weber T."/>
        </authorList>
    </citation>
    <scope>NUCLEOTIDE SEQUENCE</scope>
    <source>
        <strain evidence="2">NBC_00003</strain>
    </source>
</reference>
<dbReference type="InterPro" id="IPR001226">
    <property type="entry name" value="Flavodoxin_CS"/>
</dbReference>
<organism evidence="2">
    <name type="scientific">Streptomyces sp. NBC_00003</name>
    <dbReference type="NCBI Taxonomy" id="2903608"/>
    <lineage>
        <taxon>Bacteria</taxon>
        <taxon>Bacillati</taxon>
        <taxon>Actinomycetota</taxon>
        <taxon>Actinomycetes</taxon>
        <taxon>Kitasatosporales</taxon>
        <taxon>Streptomycetaceae</taxon>
        <taxon>Streptomyces</taxon>
    </lineage>
</organism>
<evidence type="ECO:0000259" key="1">
    <source>
        <dbReference type="PROSITE" id="PS50902"/>
    </source>
</evidence>
<dbReference type="InterPro" id="IPR026816">
    <property type="entry name" value="Flavodoxin_dom"/>
</dbReference>
<dbReference type="InterPro" id="IPR029039">
    <property type="entry name" value="Flavoprotein-like_sf"/>
</dbReference>
<dbReference type="AlphaFoldDB" id="A0AAU2UXD5"/>
<dbReference type="InterPro" id="IPR008254">
    <property type="entry name" value="Flavodoxin/NO_synth"/>
</dbReference>
<dbReference type="GO" id="GO:0010181">
    <property type="term" value="F:FMN binding"/>
    <property type="evidence" value="ECO:0007669"/>
    <property type="project" value="InterPro"/>
</dbReference>
<sequence length="175" mass="19382">MTELALVVYGTKYGSTQEIAQSIGDVFRKEGLVVDVRRAADVRDISPYGTVVVGGGLYANRWHRDARRFTRRHRHALRDRSLWLFSSGPLDPSAAARDIPPVPGVRRIADRLGARGHTTFGGRLDDTANGRIARMIVKSGKGGDFRDFEQIAAWASGIAGELVGEEVRHREERTE</sequence>
<dbReference type="SUPFAM" id="SSF52218">
    <property type="entry name" value="Flavoproteins"/>
    <property type="match status" value="1"/>
</dbReference>
<feature type="domain" description="Flavodoxin-like" evidence="1">
    <location>
        <begin position="5"/>
        <end position="159"/>
    </location>
</feature>
<dbReference type="EMBL" id="CP108318">
    <property type="protein sequence ID" value="WTW59807.1"/>
    <property type="molecule type" value="Genomic_DNA"/>
</dbReference>
<dbReference type="Pfam" id="PF12724">
    <property type="entry name" value="Flavodoxin_5"/>
    <property type="match status" value="1"/>
</dbReference>
<dbReference type="PANTHER" id="PTHR38030:SF2">
    <property type="entry name" value="PROTOPORPHYRINOGEN IX DEHYDROGENASE [QUINONE]"/>
    <property type="match status" value="1"/>
</dbReference>
<gene>
    <name evidence="2" type="ORF">OG549_03655</name>
</gene>
<dbReference type="PROSITE" id="PS50902">
    <property type="entry name" value="FLAVODOXIN_LIKE"/>
    <property type="match status" value="1"/>
</dbReference>
<evidence type="ECO:0000313" key="2">
    <source>
        <dbReference type="EMBL" id="WTW59807.1"/>
    </source>
</evidence>
<dbReference type="PANTHER" id="PTHR38030">
    <property type="entry name" value="PROTOPORPHYRINOGEN IX DEHYDROGENASE [MENAQUINONE]"/>
    <property type="match status" value="1"/>
</dbReference>
<proteinExistence type="predicted"/>
<accession>A0AAU2UXD5</accession>
<dbReference type="PROSITE" id="PS00201">
    <property type="entry name" value="FLAVODOXIN"/>
    <property type="match status" value="1"/>
</dbReference>
<dbReference type="InterPro" id="IPR052200">
    <property type="entry name" value="Protoporphyrinogen_IX_DH"/>
</dbReference>